<protein>
    <recommendedName>
        <fullName evidence="1">Dynein heavy chain ATP-binding dynein motor region domain-containing protein</fullName>
    </recommendedName>
</protein>
<dbReference type="Gene3D" id="6.10.140.1060">
    <property type="match status" value="1"/>
</dbReference>
<reference evidence="2" key="1">
    <citation type="submission" date="2018-11" db="EMBL/GenBank/DDBJ databases">
        <authorList>
            <consortium name="Pathogen Informatics"/>
        </authorList>
    </citation>
    <scope>NUCLEOTIDE SEQUENCE</scope>
</reference>
<dbReference type="GO" id="GO:0051959">
    <property type="term" value="F:dynein light intermediate chain binding"/>
    <property type="evidence" value="ECO:0007669"/>
    <property type="project" value="InterPro"/>
</dbReference>
<dbReference type="EMBL" id="CAAALY010123038">
    <property type="protein sequence ID" value="VEL31498.1"/>
    <property type="molecule type" value="Genomic_DNA"/>
</dbReference>
<dbReference type="InterPro" id="IPR035706">
    <property type="entry name" value="AAA_9"/>
</dbReference>
<dbReference type="Proteomes" id="UP000784294">
    <property type="component" value="Unassembled WGS sequence"/>
</dbReference>
<evidence type="ECO:0000313" key="2">
    <source>
        <dbReference type="EMBL" id="VEL31498.1"/>
    </source>
</evidence>
<feature type="domain" description="Dynein heavy chain ATP-binding dynein motor region" evidence="1">
    <location>
        <begin position="12"/>
        <end position="49"/>
    </location>
</feature>
<dbReference type="AlphaFoldDB" id="A0A448X9L4"/>
<dbReference type="InterPro" id="IPR026983">
    <property type="entry name" value="DHC"/>
</dbReference>
<sequence>MTATYEHWLVFTETEDRILKLLFESEGNILDNEDLINTLNTSKTTSSEIAKRLSEAEATEEKISIARSKYLPVATRGSVLYFVVATMAEIDPMYQFSLKYFITVLTA</sequence>
<evidence type="ECO:0000259" key="1">
    <source>
        <dbReference type="Pfam" id="PF12781"/>
    </source>
</evidence>
<dbReference type="GO" id="GO:0007018">
    <property type="term" value="P:microtubule-based movement"/>
    <property type="evidence" value="ECO:0007669"/>
    <property type="project" value="InterPro"/>
</dbReference>
<gene>
    <name evidence="2" type="ORF">PXEA_LOCUS24938</name>
</gene>
<dbReference type="PANTHER" id="PTHR22878">
    <property type="entry name" value="DYNEIN HEAVY CHAIN 6, AXONEMAL-LIKE-RELATED"/>
    <property type="match status" value="1"/>
</dbReference>
<proteinExistence type="predicted"/>
<dbReference type="Pfam" id="PF12781">
    <property type="entry name" value="AAA_9"/>
    <property type="match status" value="1"/>
</dbReference>
<comment type="caution">
    <text evidence="2">The sequence shown here is derived from an EMBL/GenBank/DDBJ whole genome shotgun (WGS) entry which is preliminary data.</text>
</comment>
<accession>A0A448X9L4</accession>
<keyword evidence="3" id="KW-1185">Reference proteome</keyword>
<dbReference type="Gene3D" id="1.10.8.1220">
    <property type="match status" value="1"/>
</dbReference>
<dbReference type="OrthoDB" id="6264521at2759"/>
<name>A0A448X9L4_9PLAT</name>
<dbReference type="GO" id="GO:0030286">
    <property type="term" value="C:dynein complex"/>
    <property type="evidence" value="ECO:0007669"/>
    <property type="project" value="InterPro"/>
</dbReference>
<evidence type="ECO:0000313" key="3">
    <source>
        <dbReference type="Proteomes" id="UP000784294"/>
    </source>
</evidence>
<dbReference type="GO" id="GO:0045505">
    <property type="term" value="F:dynein intermediate chain binding"/>
    <property type="evidence" value="ECO:0007669"/>
    <property type="project" value="InterPro"/>
</dbReference>
<organism evidence="2 3">
    <name type="scientific">Protopolystoma xenopodis</name>
    <dbReference type="NCBI Taxonomy" id="117903"/>
    <lineage>
        <taxon>Eukaryota</taxon>
        <taxon>Metazoa</taxon>
        <taxon>Spiralia</taxon>
        <taxon>Lophotrochozoa</taxon>
        <taxon>Platyhelminthes</taxon>
        <taxon>Monogenea</taxon>
        <taxon>Polyopisthocotylea</taxon>
        <taxon>Polystomatidea</taxon>
        <taxon>Polystomatidae</taxon>
        <taxon>Protopolystoma</taxon>
    </lineage>
</organism>
<dbReference type="PANTHER" id="PTHR22878:SF68">
    <property type="entry name" value="DYNEIN HEAVY CHAIN 6, AXONEMAL-LIKE"/>
    <property type="match status" value="1"/>
</dbReference>